<gene>
    <name evidence="2" type="ORF">BU14_0335s0017</name>
</gene>
<accession>A0A1X6NYH7</accession>
<name>A0A1X6NYH7_PORUM</name>
<dbReference type="AlphaFoldDB" id="A0A1X6NYH7"/>
<organism evidence="2 3">
    <name type="scientific">Porphyra umbilicalis</name>
    <name type="common">Purple laver</name>
    <name type="synonym">Red alga</name>
    <dbReference type="NCBI Taxonomy" id="2786"/>
    <lineage>
        <taxon>Eukaryota</taxon>
        <taxon>Rhodophyta</taxon>
        <taxon>Bangiophyceae</taxon>
        <taxon>Bangiales</taxon>
        <taxon>Bangiaceae</taxon>
        <taxon>Porphyra</taxon>
    </lineage>
</organism>
<evidence type="ECO:0000256" key="1">
    <source>
        <dbReference type="SAM" id="MobiDB-lite"/>
    </source>
</evidence>
<feature type="compositionally biased region" description="Low complexity" evidence="1">
    <location>
        <begin position="219"/>
        <end position="242"/>
    </location>
</feature>
<feature type="region of interest" description="Disordered" evidence="1">
    <location>
        <begin position="15"/>
        <end position="45"/>
    </location>
</feature>
<proteinExistence type="predicted"/>
<dbReference type="Proteomes" id="UP000218209">
    <property type="component" value="Unassembled WGS sequence"/>
</dbReference>
<feature type="region of interest" description="Disordered" evidence="1">
    <location>
        <begin position="182"/>
        <end position="242"/>
    </location>
</feature>
<dbReference type="EMBL" id="KV918987">
    <property type="protein sequence ID" value="OSX73595.1"/>
    <property type="molecule type" value="Genomic_DNA"/>
</dbReference>
<evidence type="ECO:0000313" key="2">
    <source>
        <dbReference type="EMBL" id="OSX73595.1"/>
    </source>
</evidence>
<protein>
    <submittedName>
        <fullName evidence="2">Uncharacterized protein</fullName>
    </submittedName>
</protein>
<reference evidence="2 3" key="1">
    <citation type="submission" date="2017-03" db="EMBL/GenBank/DDBJ databases">
        <title>WGS assembly of Porphyra umbilicalis.</title>
        <authorList>
            <person name="Brawley S.H."/>
            <person name="Blouin N.A."/>
            <person name="Ficko-Blean E."/>
            <person name="Wheeler G.L."/>
            <person name="Lohr M."/>
            <person name="Goodson H.V."/>
            <person name="Jenkins J.W."/>
            <person name="Blaby-Haas C.E."/>
            <person name="Helliwell K.E."/>
            <person name="Chan C."/>
            <person name="Marriage T."/>
            <person name="Bhattacharya D."/>
            <person name="Klein A.S."/>
            <person name="Badis Y."/>
            <person name="Brodie J."/>
            <person name="Cao Y."/>
            <person name="Collen J."/>
            <person name="Dittami S.M."/>
            <person name="Gachon C.M."/>
            <person name="Green B.R."/>
            <person name="Karpowicz S."/>
            <person name="Kim J.W."/>
            <person name="Kudahl U."/>
            <person name="Lin S."/>
            <person name="Michel G."/>
            <person name="Mittag M."/>
            <person name="Olson B.J."/>
            <person name="Pangilinan J."/>
            <person name="Peng Y."/>
            <person name="Qiu H."/>
            <person name="Shu S."/>
            <person name="Singer J.T."/>
            <person name="Smith A.G."/>
            <person name="Sprecher B.N."/>
            <person name="Wagner V."/>
            <person name="Wang W."/>
            <person name="Wang Z.-Y."/>
            <person name="Yan J."/>
            <person name="Yarish C."/>
            <person name="Zoeuner-Riek S."/>
            <person name="Zhuang Y."/>
            <person name="Zou Y."/>
            <person name="Lindquist E.A."/>
            <person name="Grimwood J."/>
            <person name="Barry K."/>
            <person name="Rokhsar D.S."/>
            <person name="Schmutz J."/>
            <person name="Stiller J.W."/>
            <person name="Grossman A.R."/>
            <person name="Prochnik S.E."/>
        </authorList>
    </citation>
    <scope>NUCLEOTIDE SEQUENCE [LARGE SCALE GENOMIC DNA]</scope>
    <source>
        <strain evidence="2">4086291</strain>
    </source>
</reference>
<keyword evidence="3" id="KW-1185">Reference proteome</keyword>
<evidence type="ECO:0000313" key="3">
    <source>
        <dbReference type="Proteomes" id="UP000218209"/>
    </source>
</evidence>
<sequence length="242" mass="26687">MLAWERSRWCVYPLGRPHGRTSGQPPESAEELKFEAASTTVAAGTPPHPILFRHTASPDAASPPSPLPVLTVARCPPRPLPPPLPHHGHPPVHPCLPGRRRCRRRCRRHDRCRTCGRARAGRFPARRQAARRRALPTDRLCERVRQPPQQLLQRRRRCRRQPRRLRAVRHVLFRAGRGRRRARGHGCVGRGRGRPARLSGAAGGWGGGMQPTPPPTPTPELTSTPAPAPTASATPNGARSAS</sequence>